<feature type="coiled-coil region" evidence="1">
    <location>
        <begin position="312"/>
        <end position="339"/>
    </location>
</feature>
<name>A0AAE1IUU1_9FABA</name>
<organism evidence="3 4">
    <name type="scientific">Acacia crassicarpa</name>
    <name type="common">northern wattle</name>
    <dbReference type="NCBI Taxonomy" id="499986"/>
    <lineage>
        <taxon>Eukaryota</taxon>
        <taxon>Viridiplantae</taxon>
        <taxon>Streptophyta</taxon>
        <taxon>Embryophyta</taxon>
        <taxon>Tracheophyta</taxon>
        <taxon>Spermatophyta</taxon>
        <taxon>Magnoliopsida</taxon>
        <taxon>eudicotyledons</taxon>
        <taxon>Gunneridae</taxon>
        <taxon>Pentapetalae</taxon>
        <taxon>rosids</taxon>
        <taxon>fabids</taxon>
        <taxon>Fabales</taxon>
        <taxon>Fabaceae</taxon>
        <taxon>Caesalpinioideae</taxon>
        <taxon>mimosoid clade</taxon>
        <taxon>Acacieae</taxon>
        <taxon>Acacia</taxon>
    </lineage>
</organism>
<keyword evidence="4" id="KW-1185">Reference proteome</keyword>
<comment type="caution">
    <text evidence="3">The sequence shown here is derived from an EMBL/GenBank/DDBJ whole genome shotgun (WGS) entry which is preliminary data.</text>
</comment>
<proteinExistence type="predicted"/>
<evidence type="ECO:0000313" key="3">
    <source>
        <dbReference type="EMBL" id="KAK4257251.1"/>
    </source>
</evidence>
<dbReference type="PANTHER" id="PTHR33476:SF7">
    <property type="entry name" value="EMB|CAB62613.1"/>
    <property type="match status" value="1"/>
</dbReference>
<evidence type="ECO:0000256" key="1">
    <source>
        <dbReference type="SAM" id="Coils"/>
    </source>
</evidence>
<sequence>MDLWLVAAAAGASYLARFWNRNPNNSDSSCQLSSEDPNFENLEAPRHSSHRKVPIDKLGKNVSSEQRVFNEKPTEGNSVDGLSTMEIASKEVLHSEKIRPFEMHDDSIVLSISNLPLSLSPNENLNDVEDENEQIYDVGCNYGHHSAGNKTSLKTKHVYGHLGRPLNSLESCLMAQLYKEHSKMEEYVSSSLPPPSTSSRPFLVSNGSRIISRSSHKSFSTLIGKDGHKWYEEAYQDNYGSIFGIPSLPKVGSLHDHKNLEHKAGKLHSERLRSDHAVSRKHFHAQLDVTFLFSLGLSLGIIMSIMTNKRESDKLRDLLKQTENLVQDLQEEIEMKDSMTVKELNNENYGSQDTCDHSSYARELNGFSSEKHMDNSPRDDCKELYDQKEEENSEPMSKIEAELEAELERLGLNMNTCNLEKKLSELVEVDPDFVADFAEGELLADKVQVKAFSPRKSDENTSDAFTPLPGNYAVSPHELTLRMHEVIESRLEERVKELEIALENSQRKVQLMETERKRYHLRNFSGYEQASSFGEGNPLTYDDGDPMAQPLVMNLSGEALDAYNEAYEELMKTDESEENSPSGIHYDKGLFGIQHGGTNGSVTFFAGNEERFLEFSSSTVKMLEESSDAFELNAVVVTRDESCGSDNEMERQVIRKIIDRTKRGSPAFKNVQKLLNFMDEGER</sequence>
<dbReference type="GO" id="GO:0008356">
    <property type="term" value="P:asymmetric cell division"/>
    <property type="evidence" value="ECO:0007669"/>
    <property type="project" value="InterPro"/>
</dbReference>
<feature type="region of interest" description="Disordered" evidence="2">
    <location>
        <begin position="25"/>
        <end position="51"/>
    </location>
</feature>
<dbReference type="InterPro" id="IPR040348">
    <property type="entry name" value="POLAR-like"/>
</dbReference>
<dbReference type="AlphaFoldDB" id="A0AAE1IUU1"/>
<accession>A0AAE1IUU1</accession>
<keyword evidence="1" id="KW-0175">Coiled coil</keyword>
<dbReference type="EMBL" id="JAWXYG010000012">
    <property type="protein sequence ID" value="KAK4257251.1"/>
    <property type="molecule type" value="Genomic_DNA"/>
</dbReference>
<protein>
    <submittedName>
        <fullName evidence="3">Uncharacterized protein</fullName>
    </submittedName>
</protein>
<evidence type="ECO:0000313" key="4">
    <source>
        <dbReference type="Proteomes" id="UP001293593"/>
    </source>
</evidence>
<gene>
    <name evidence="3" type="ORF">QN277_006864</name>
</gene>
<reference evidence="3" key="1">
    <citation type="submission" date="2023-10" db="EMBL/GenBank/DDBJ databases">
        <title>Chromosome-level genome of the transformable northern wattle, Acacia crassicarpa.</title>
        <authorList>
            <person name="Massaro I."/>
            <person name="Sinha N.R."/>
            <person name="Poethig S."/>
            <person name="Leichty A.R."/>
        </authorList>
    </citation>
    <scope>NUCLEOTIDE SEQUENCE</scope>
    <source>
        <strain evidence="3">Acra3RX</strain>
        <tissue evidence="3">Leaf</tissue>
    </source>
</reference>
<dbReference type="Proteomes" id="UP001293593">
    <property type="component" value="Unassembled WGS sequence"/>
</dbReference>
<feature type="compositionally biased region" description="Polar residues" evidence="2">
    <location>
        <begin position="25"/>
        <end position="36"/>
    </location>
</feature>
<dbReference type="PANTHER" id="PTHR33476">
    <property type="entry name" value="EMB|CAB62613.1"/>
    <property type="match status" value="1"/>
</dbReference>
<evidence type="ECO:0000256" key="2">
    <source>
        <dbReference type="SAM" id="MobiDB-lite"/>
    </source>
</evidence>
<feature type="coiled-coil region" evidence="1">
    <location>
        <begin position="488"/>
        <end position="522"/>
    </location>
</feature>